<dbReference type="KEGG" id="ttq:NIES37_71420"/>
<evidence type="ECO:0000256" key="1">
    <source>
        <dbReference type="ARBA" id="ARBA00004651"/>
    </source>
</evidence>
<dbReference type="EMBL" id="AP018250">
    <property type="protein sequence ID" value="BAZ03129.1"/>
    <property type="molecule type" value="Genomic_DNA"/>
</dbReference>
<reference evidence="7 8" key="1">
    <citation type="submission" date="2017-06" db="EMBL/GenBank/DDBJ databases">
        <title>Genome sequencing of cyanobaciteial culture collection at National Institute for Environmental Studies (NIES).</title>
        <authorList>
            <person name="Hirose Y."/>
            <person name="Shimura Y."/>
            <person name="Fujisawa T."/>
            <person name="Nakamura Y."/>
            <person name="Kawachi M."/>
        </authorList>
    </citation>
    <scope>NUCLEOTIDE SEQUENCE [LARGE SCALE GENOMIC DNA]</scope>
    <source>
        <strain evidence="7 8">NIES-37</strain>
        <plasmid evidence="8">Plasmid2 dna</plasmid>
    </source>
</reference>
<dbReference type="InterPro" id="IPR036259">
    <property type="entry name" value="MFS_trans_sf"/>
</dbReference>
<evidence type="ECO:0000313" key="7">
    <source>
        <dbReference type="EMBL" id="BAZ03129.1"/>
    </source>
</evidence>
<feature type="transmembrane region" description="Helical" evidence="5">
    <location>
        <begin position="15"/>
        <end position="39"/>
    </location>
</feature>
<dbReference type="GO" id="GO:0005886">
    <property type="term" value="C:plasma membrane"/>
    <property type="evidence" value="ECO:0007669"/>
    <property type="project" value="UniProtKB-SubCell"/>
</dbReference>
<protein>
    <submittedName>
        <fullName evidence="7">Major facilitator transporter</fullName>
    </submittedName>
</protein>
<evidence type="ECO:0000256" key="3">
    <source>
        <dbReference type="ARBA" id="ARBA00022989"/>
    </source>
</evidence>
<name>A0A1Z4NBM3_9CYAN</name>
<feature type="domain" description="Major facilitator superfamily (MFS) profile" evidence="6">
    <location>
        <begin position="1"/>
        <end position="78"/>
    </location>
</feature>
<dbReference type="PANTHER" id="PTHR23518">
    <property type="entry name" value="C-METHYLTRANSFERASE"/>
    <property type="match status" value="1"/>
</dbReference>
<dbReference type="Proteomes" id="UP000218785">
    <property type="component" value="Plasmid plasmid2"/>
</dbReference>
<accession>A0A1Z4NBM3</accession>
<keyword evidence="3 5" id="KW-1133">Transmembrane helix</keyword>
<evidence type="ECO:0000313" key="8">
    <source>
        <dbReference type="Proteomes" id="UP000218785"/>
    </source>
</evidence>
<dbReference type="PROSITE" id="PS50850">
    <property type="entry name" value="MFS"/>
    <property type="match status" value="1"/>
</dbReference>
<dbReference type="Gene3D" id="1.20.1250.20">
    <property type="entry name" value="MFS general substrate transporter like domains"/>
    <property type="match status" value="1"/>
</dbReference>
<dbReference type="SUPFAM" id="SSF103473">
    <property type="entry name" value="MFS general substrate transporter"/>
    <property type="match status" value="1"/>
</dbReference>
<dbReference type="AlphaFoldDB" id="A0A1Z4NBM3"/>
<dbReference type="InterPro" id="IPR020846">
    <property type="entry name" value="MFS_dom"/>
</dbReference>
<proteinExistence type="predicted"/>
<comment type="subcellular location">
    <subcellularLocation>
        <location evidence="1">Cell membrane</location>
        <topology evidence="1">Multi-pass membrane protein</topology>
    </subcellularLocation>
</comment>
<keyword evidence="8" id="KW-1185">Reference proteome</keyword>
<feature type="transmembrane region" description="Helical" evidence="5">
    <location>
        <begin position="51"/>
        <end position="70"/>
    </location>
</feature>
<gene>
    <name evidence="7" type="ORF">NIES37_71420</name>
</gene>
<evidence type="ECO:0000259" key="6">
    <source>
        <dbReference type="PROSITE" id="PS50850"/>
    </source>
</evidence>
<dbReference type="RefSeq" id="WP_321206610.1">
    <property type="nucleotide sequence ID" value="NZ_CAWNJS010000003.1"/>
</dbReference>
<evidence type="ECO:0000256" key="5">
    <source>
        <dbReference type="SAM" id="Phobius"/>
    </source>
</evidence>
<geneLocation type="plasmid" evidence="8">
    <name>Plasmid2 dna</name>
</geneLocation>
<evidence type="ECO:0000256" key="4">
    <source>
        <dbReference type="ARBA" id="ARBA00023136"/>
    </source>
</evidence>
<organism evidence="7 8">
    <name type="scientific">Tolypothrix tenuis PCC 7101</name>
    <dbReference type="NCBI Taxonomy" id="231146"/>
    <lineage>
        <taxon>Bacteria</taxon>
        <taxon>Bacillati</taxon>
        <taxon>Cyanobacteriota</taxon>
        <taxon>Cyanophyceae</taxon>
        <taxon>Nostocales</taxon>
        <taxon>Tolypothrichaceae</taxon>
        <taxon>Tolypothrix</taxon>
    </lineage>
</organism>
<dbReference type="PANTHER" id="PTHR23518:SF2">
    <property type="entry name" value="MAJOR FACILITATOR SUPERFAMILY TRANSPORTER"/>
    <property type="match status" value="1"/>
</dbReference>
<dbReference type="GO" id="GO:0022857">
    <property type="term" value="F:transmembrane transporter activity"/>
    <property type="evidence" value="ECO:0007669"/>
    <property type="project" value="InterPro"/>
</dbReference>
<keyword evidence="2 5" id="KW-0812">Transmembrane</keyword>
<evidence type="ECO:0000256" key="2">
    <source>
        <dbReference type="ARBA" id="ARBA00022692"/>
    </source>
</evidence>
<sequence>MLNVYLGFAFVQAAWQVWVLFALYGLHLGMSQGVLLALVAHKVPGALRGTAFGFLNLAVGIALLPASILAGELWQHCY</sequence>
<keyword evidence="7" id="KW-0614">Plasmid</keyword>
<keyword evidence="4 5" id="KW-0472">Membrane</keyword>